<dbReference type="EMBL" id="JAGFNK010000160">
    <property type="protein sequence ID" value="KAI9463097.1"/>
    <property type="molecule type" value="Genomic_DNA"/>
</dbReference>
<keyword evidence="2" id="KW-1185">Reference proteome</keyword>
<gene>
    <name evidence="1" type="ORF">F5148DRAFT_1286228</name>
</gene>
<evidence type="ECO:0000313" key="1">
    <source>
        <dbReference type="EMBL" id="KAI9463097.1"/>
    </source>
</evidence>
<protein>
    <submittedName>
        <fullName evidence="1">Uncharacterized protein</fullName>
    </submittedName>
</protein>
<evidence type="ECO:0000313" key="2">
    <source>
        <dbReference type="Proteomes" id="UP001207468"/>
    </source>
</evidence>
<sequence length="175" mass="20323">METTIYLTEFEKAANSLDKKLLTTKKLEIETGVWLESVVLRLQKKTWVNDLYKKPQSGAGIFFSIWVSDKAIKAIKENKILYNIHALKLRELHGYRITSREFADAFRQRFQPIEHLWPNVSVNFGPLTLMEGWVALDTAPVNETVYKLASQFLEIDSMIDELLQSRKLPGAHRHY</sequence>
<proteinExistence type="predicted"/>
<dbReference type="Proteomes" id="UP001207468">
    <property type="component" value="Unassembled WGS sequence"/>
</dbReference>
<comment type="caution">
    <text evidence="1">The sequence shown here is derived from an EMBL/GenBank/DDBJ whole genome shotgun (WGS) entry which is preliminary data.</text>
</comment>
<name>A0ACC0U5K9_9AGAM</name>
<reference evidence="1" key="1">
    <citation type="submission" date="2021-03" db="EMBL/GenBank/DDBJ databases">
        <title>Evolutionary priming and transition to the ectomycorrhizal habit in an iconic lineage of mushroom-forming fungi: is preadaptation a requirement?</title>
        <authorList>
            <consortium name="DOE Joint Genome Institute"/>
            <person name="Looney B.P."/>
            <person name="Miyauchi S."/>
            <person name="Morin E."/>
            <person name="Drula E."/>
            <person name="Courty P.E."/>
            <person name="Chicoki N."/>
            <person name="Fauchery L."/>
            <person name="Kohler A."/>
            <person name="Kuo A."/>
            <person name="LaButti K."/>
            <person name="Pangilinan J."/>
            <person name="Lipzen A."/>
            <person name="Riley R."/>
            <person name="Andreopoulos W."/>
            <person name="He G."/>
            <person name="Johnson J."/>
            <person name="Barry K.W."/>
            <person name="Grigoriev I.V."/>
            <person name="Nagy L."/>
            <person name="Hibbett D."/>
            <person name="Henrissat B."/>
            <person name="Matheny P.B."/>
            <person name="Labbe J."/>
            <person name="Martin A.F."/>
        </authorList>
    </citation>
    <scope>NUCLEOTIDE SEQUENCE</scope>
    <source>
        <strain evidence="1">BPL698</strain>
    </source>
</reference>
<accession>A0ACC0U5K9</accession>
<organism evidence="1 2">
    <name type="scientific">Russula earlei</name>
    <dbReference type="NCBI Taxonomy" id="71964"/>
    <lineage>
        <taxon>Eukaryota</taxon>
        <taxon>Fungi</taxon>
        <taxon>Dikarya</taxon>
        <taxon>Basidiomycota</taxon>
        <taxon>Agaricomycotina</taxon>
        <taxon>Agaricomycetes</taxon>
        <taxon>Russulales</taxon>
        <taxon>Russulaceae</taxon>
        <taxon>Russula</taxon>
    </lineage>
</organism>